<evidence type="ECO:0000256" key="1">
    <source>
        <dbReference type="ARBA" id="ARBA00007401"/>
    </source>
</evidence>
<dbReference type="InterPro" id="IPR006103">
    <property type="entry name" value="Glyco_hydro_2_cat"/>
</dbReference>
<proteinExistence type="inferred from homology"/>
<evidence type="ECO:0000256" key="2">
    <source>
        <dbReference type="ARBA" id="ARBA00022801"/>
    </source>
</evidence>
<dbReference type="EMBL" id="JASHIE010000006">
    <property type="protein sequence ID" value="MDI9874811.1"/>
    <property type="molecule type" value="Genomic_DNA"/>
</dbReference>
<evidence type="ECO:0000256" key="4">
    <source>
        <dbReference type="SAM" id="SignalP"/>
    </source>
</evidence>
<dbReference type="Pfam" id="PF02837">
    <property type="entry name" value="Glyco_hydro_2_N"/>
    <property type="match status" value="1"/>
</dbReference>
<dbReference type="InterPro" id="IPR006104">
    <property type="entry name" value="Glyco_hydro_2_N"/>
</dbReference>
<keyword evidence="4" id="KW-0732">Signal</keyword>
<evidence type="ECO:0000313" key="8">
    <source>
        <dbReference type="EMBL" id="MDI9874811.1"/>
    </source>
</evidence>
<dbReference type="InterPro" id="IPR008979">
    <property type="entry name" value="Galactose-bd-like_sf"/>
</dbReference>
<feature type="domain" description="Glycoside hydrolase family 2 catalytic" evidence="6">
    <location>
        <begin position="348"/>
        <end position="483"/>
    </location>
</feature>
<dbReference type="Gene3D" id="2.60.40.10">
    <property type="entry name" value="Immunoglobulins"/>
    <property type="match status" value="1"/>
</dbReference>
<dbReference type="PANTHER" id="PTHR42732:SF2">
    <property type="entry name" value="BETA-MANNOSIDASE"/>
    <property type="match status" value="1"/>
</dbReference>
<organism evidence="8 9">
    <name type="scientific">Flectobacillus rivi</name>
    <dbReference type="NCBI Taxonomy" id="2984209"/>
    <lineage>
        <taxon>Bacteria</taxon>
        <taxon>Pseudomonadati</taxon>
        <taxon>Bacteroidota</taxon>
        <taxon>Cytophagia</taxon>
        <taxon>Cytophagales</taxon>
        <taxon>Flectobacillaceae</taxon>
        <taxon>Flectobacillus</taxon>
    </lineage>
</organism>
<dbReference type="PANTHER" id="PTHR42732">
    <property type="entry name" value="BETA-GALACTOSIDASE"/>
    <property type="match status" value="1"/>
</dbReference>
<dbReference type="Gene3D" id="3.20.20.80">
    <property type="entry name" value="Glycosidases"/>
    <property type="match status" value="1"/>
</dbReference>
<dbReference type="InterPro" id="IPR036156">
    <property type="entry name" value="Beta-gal/glucu_dom_sf"/>
</dbReference>
<feature type="signal peptide" evidence="4">
    <location>
        <begin position="1"/>
        <end position="28"/>
    </location>
</feature>
<evidence type="ECO:0000313" key="9">
    <source>
        <dbReference type="Proteomes" id="UP001225761"/>
    </source>
</evidence>
<dbReference type="GO" id="GO:0016787">
    <property type="term" value="F:hydrolase activity"/>
    <property type="evidence" value="ECO:0007669"/>
    <property type="project" value="UniProtKB-KW"/>
</dbReference>
<dbReference type="SUPFAM" id="SSF51445">
    <property type="entry name" value="(Trans)glycosidases"/>
    <property type="match status" value="1"/>
</dbReference>
<dbReference type="Pfam" id="PF02836">
    <property type="entry name" value="Glyco_hydro_2_C"/>
    <property type="match status" value="1"/>
</dbReference>
<reference evidence="8 9" key="1">
    <citation type="submission" date="2023-05" db="EMBL/GenBank/DDBJ databases">
        <title>Novel species of genus Flectobacillus isolated from stream in China.</title>
        <authorList>
            <person name="Lu H."/>
        </authorList>
    </citation>
    <scope>NUCLEOTIDE SEQUENCE [LARGE SCALE GENOMIC DNA]</scope>
    <source>
        <strain evidence="8 9">LFS242W</strain>
    </source>
</reference>
<sequence length="613" mass="70375">MMYQYTKTSLITLMAVTVSIFSSLSQQSDETLHSTPWTAKVNAILPLNEYPRPNMERKNWQNLNGKWEYAILPVQEKPQSWQGQITVPFPVESYLSGVQKTVGKDNCLWYKKIFSTKSLKASEKLLLHFGAVDWQAEVWINGKLVGKHEGGYTAFSFDITAFLKTGQQEIILKVWDPTDDGQQARGKQVKRPGGIYYTPVTGIWQTVWLETVPESYIETYKIITDIDQNTVSIKPEGVGLKSGDKFQVKILNQKQKIASSQTSPSEVLEIKIPNAKLWTPEKPNLYDFELSIIRNGKAIDAVKGYFGMRKIAMMPDKNGVNRLFLNNKPVFQYGPLDQGYWPDGIYTAPTEEALVSDIELMKKSGFNMVRKHVKIEPLRWYYQCDKLGLLVWQDMPSGHDEIVPVKDHDHSIEGDFLAKKYNDVTRTAREEALFKDEWQAIIKQLYNFPSICMWVPFNESWGQFKTNEILKWTKSLDPTRLVDGPSGWIDRGEGDTHDFHMYGSRLKAVPTESHRALVIGEFGGLGHTVVGHTFSKNAWSYQGFKTEDELFEAYKQLIIKIKELKKLGFSAAVYTQLTDVETEINGLITYDREKLKINYQKLKQLHDELIYEE</sequence>
<evidence type="ECO:0000259" key="6">
    <source>
        <dbReference type="Pfam" id="PF02836"/>
    </source>
</evidence>
<dbReference type="SUPFAM" id="SSF49785">
    <property type="entry name" value="Galactose-binding domain-like"/>
    <property type="match status" value="1"/>
</dbReference>
<dbReference type="Gene3D" id="2.60.120.260">
    <property type="entry name" value="Galactose-binding domain-like"/>
    <property type="match status" value="1"/>
</dbReference>
<evidence type="ECO:0000256" key="3">
    <source>
        <dbReference type="ARBA" id="ARBA00023295"/>
    </source>
</evidence>
<name>A0ABT6Z2J4_9BACT</name>
<gene>
    <name evidence="8" type="ORF">QM481_09770</name>
</gene>
<feature type="domain" description="Glycosyl hydrolases family 2 sugar binding" evidence="7">
    <location>
        <begin position="106"/>
        <end position="189"/>
    </location>
</feature>
<dbReference type="SUPFAM" id="SSF49303">
    <property type="entry name" value="beta-Galactosidase/glucuronidase domain"/>
    <property type="match status" value="1"/>
</dbReference>
<dbReference type="InterPro" id="IPR006102">
    <property type="entry name" value="Ig-like_GH2"/>
</dbReference>
<evidence type="ECO:0000259" key="7">
    <source>
        <dbReference type="Pfam" id="PF02837"/>
    </source>
</evidence>
<comment type="caution">
    <text evidence="8">The sequence shown here is derived from an EMBL/GenBank/DDBJ whole genome shotgun (WGS) entry which is preliminary data.</text>
</comment>
<comment type="similarity">
    <text evidence="1">Belongs to the glycosyl hydrolase 2 family.</text>
</comment>
<keyword evidence="9" id="KW-1185">Reference proteome</keyword>
<dbReference type="InterPro" id="IPR051913">
    <property type="entry name" value="GH2_Domain-Containing"/>
</dbReference>
<accession>A0ABT6Z2J4</accession>
<protein>
    <submittedName>
        <fullName evidence="8">Glycoside hydrolase family 2 TIM barrel-domain containing protein</fullName>
    </submittedName>
</protein>
<dbReference type="Proteomes" id="UP001225761">
    <property type="component" value="Unassembled WGS sequence"/>
</dbReference>
<dbReference type="InterPro" id="IPR017853">
    <property type="entry name" value="GH"/>
</dbReference>
<keyword evidence="3" id="KW-0326">Glycosidase</keyword>
<dbReference type="RefSeq" id="WP_283381612.1">
    <property type="nucleotide sequence ID" value="NZ_JASHIE010000006.1"/>
</dbReference>
<keyword evidence="2 8" id="KW-0378">Hydrolase</keyword>
<feature type="chain" id="PRO_5047334714" evidence="4">
    <location>
        <begin position="29"/>
        <end position="613"/>
    </location>
</feature>
<feature type="domain" description="Glycoside hydrolase family 2 immunoglobulin-like beta-sandwich" evidence="5">
    <location>
        <begin position="216"/>
        <end position="309"/>
    </location>
</feature>
<dbReference type="InterPro" id="IPR013783">
    <property type="entry name" value="Ig-like_fold"/>
</dbReference>
<dbReference type="Pfam" id="PF00703">
    <property type="entry name" value="Glyco_hydro_2"/>
    <property type="match status" value="1"/>
</dbReference>
<evidence type="ECO:0000259" key="5">
    <source>
        <dbReference type="Pfam" id="PF00703"/>
    </source>
</evidence>